<evidence type="ECO:0000256" key="1">
    <source>
        <dbReference type="SAM" id="SignalP"/>
    </source>
</evidence>
<dbReference type="EMBL" id="MKZY01000004">
    <property type="protein sequence ID" value="OOO09794.1"/>
    <property type="molecule type" value="Genomic_DNA"/>
</dbReference>
<gene>
    <name evidence="2" type="ORF">OAory_01056020</name>
</gene>
<dbReference type="Proteomes" id="UP000190312">
    <property type="component" value="Unassembled WGS sequence"/>
</dbReference>
<proteinExistence type="predicted"/>
<evidence type="ECO:0000313" key="2">
    <source>
        <dbReference type="EMBL" id="OOO09794.1"/>
    </source>
</evidence>
<evidence type="ECO:0000313" key="3">
    <source>
        <dbReference type="Proteomes" id="UP000190312"/>
    </source>
</evidence>
<feature type="signal peptide" evidence="1">
    <location>
        <begin position="1"/>
        <end position="25"/>
    </location>
</feature>
<dbReference type="VEuPathDB" id="FungiDB:AO090003001263"/>
<dbReference type="OrthoDB" id="4369580at2759"/>
<feature type="chain" id="PRO_5012142496" evidence="1">
    <location>
        <begin position="26"/>
        <end position="370"/>
    </location>
</feature>
<protein>
    <submittedName>
        <fullName evidence="2">Uncharacterized protein</fullName>
    </submittedName>
</protein>
<dbReference type="AlphaFoldDB" id="A0A1S9DLH8"/>
<keyword evidence="1" id="KW-0732">Signal</keyword>
<sequence length="370" mass="39780">MLRPGLLEVVLLLASPLLLQVKAQAQERSDYPELDRYCQAQYPGKRAWCQREYEGRCMKCGTCEGKGEKYFDPNLGEEICYWNAAFLVDARARKGGCCPPAGHVYFFDEKSGRGSCCPAASVGFDGDMCVDPPTPKPPSEKPSPCPGNCGGCGGSGGGGPCNNCGQVLNTDNDNNWAKPTMNNNCAERLCPDPNGDTLGLEYGSCYRLKNPEGQALARRHTGNDYVWGGYYGDVYQFRICKSTTDCSKGGELAVTDTFVINGQLGTTGDSSGKLFWMISGALWHFATSDDAASAVRFSARPWCGDTCGICLRGDVKGLGPICPAANPGIGFKANSRYCQPLIVEKVPCINEDGTLEKPKPNKPAAGHQEL</sequence>
<name>A0A1S9DLH8_ASPOZ</name>
<organism evidence="2 3">
    <name type="scientific">Aspergillus oryzae</name>
    <name type="common">Yellow koji mold</name>
    <dbReference type="NCBI Taxonomy" id="5062"/>
    <lineage>
        <taxon>Eukaryota</taxon>
        <taxon>Fungi</taxon>
        <taxon>Dikarya</taxon>
        <taxon>Ascomycota</taxon>
        <taxon>Pezizomycotina</taxon>
        <taxon>Eurotiomycetes</taxon>
        <taxon>Eurotiomycetidae</taxon>
        <taxon>Eurotiales</taxon>
        <taxon>Aspergillaceae</taxon>
        <taxon>Aspergillus</taxon>
        <taxon>Aspergillus subgen. Circumdati</taxon>
    </lineage>
</organism>
<comment type="caution">
    <text evidence="2">The sequence shown here is derived from an EMBL/GenBank/DDBJ whole genome shotgun (WGS) entry which is preliminary data.</text>
</comment>
<accession>A0A1S9DLH8</accession>
<reference evidence="2 3" key="1">
    <citation type="submission" date="2016-10" db="EMBL/GenBank/DDBJ databases">
        <title>Genome sequencing of Aspergillus oryzae BCC7051.</title>
        <authorList>
            <person name="Thammarongtham C."/>
            <person name="Vorapreeda T."/>
            <person name="Nookaew I."/>
            <person name="Srisuk T."/>
            <person name="Land M."/>
            <person name="Jeennor S."/>
            <person name="Laoteng K."/>
        </authorList>
    </citation>
    <scope>NUCLEOTIDE SEQUENCE [LARGE SCALE GENOMIC DNA]</scope>
    <source>
        <strain evidence="2 3">BCC7051</strain>
    </source>
</reference>